<evidence type="ECO:0000256" key="1">
    <source>
        <dbReference type="ARBA" id="ARBA00004127"/>
    </source>
</evidence>
<feature type="transmembrane region" description="Helical" evidence="5">
    <location>
        <begin position="216"/>
        <end position="235"/>
    </location>
</feature>
<dbReference type="GO" id="GO:0005384">
    <property type="term" value="F:manganese ion transmembrane transporter activity"/>
    <property type="evidence" value="ECO:0007669"/>
    <property type="project" value="InterPro"/>
</dbReference>
<protein>
    <recommendedName>
        <fullName evidence="8">VIT family protein</fullName>
    </recommendedName>
</protein>
<proteinExistence type="predicted"/>
<dbReference type="STRING" id="1945662.B0A89_11535"/>
<dbReference type="RefSeq" id="WP_085378278.1">
    <property type="nucleotide sequence ID" value="NZ_CP020612.1"/>
</dbReference>
<evidence type="ECO:0000256" key="2">
    <source>
        <dbReference type="ARBA" id="ARBA00022692"/>
    </source>
</evidence>
<dbReference type="CDD" id="cd02432">
    <property type="entry name" value="Nodulin-21_like_1"/>
    <property type="match status" value="1"/>
</dbReference>
<evidence type="ECO:0000256" key="4">
    <source>
        <dbReference type="ARBA" id="ARBA00023136"/>
    </source>
</evidence>
<gene>
    <name evidence="6" type="ORF">B0A89_11535</name>
</gene>
<keyword evidence="4 5" id="KW-0472">Membrane</keyword>
<feature type="transmembrane region" description="Helical" evidence="5">
    <location>
        <begin position="182"/>
        <end position="204"/>
    </location>
</feature>
<sequence>MTEYSDPSFAHHEEPHMINRANWLRAAVLGANDGVVSVSALIVGVAAADPSRQAILVAGMAGLAAGAMSMAAGEYVSVSSQSDIERADLERERVALVQMPDEELAELAMIFEGRGMSRATAMQAAREVTEHNALAAHAREELGIYDMNQANPLQAALTSLATFAVAAAVPVIAAVLAPAGMVIPVVLTVTLIALGALGAIGARAGGAPVWPATIRVLVWGGFAMGVTMGVGRIFGATA</sequence>
<dbReference type="Pfam" id="PF01988">
    <property type="entry name" value="VIT1"/>
    <property type="match status" value="1"/>
</dbReference>
<feature type="transmembrane region" description="Helical" evidence="5">
    <location>
        <begin position="26"/>
        <end position="48"/>
    </location>
</feature>
<keyword evidence="7" id="KW-1185">Reference proteome</keyword>
<dbReference type="GO" id="GO:0030026">
    <property type="term" value="P:intracellular manganese ion homeostasis"/>
    <property type="evidence" value="ECO:0007669"/>
    <property type="project" value="InterPro"/>
</dbReference>
<dbReference type="Proteomes" id="UP000193017">
    <property type="component" value="Chromosome"/>
</dbReference>
<dbReference type="EMBL" id="CP020612">
    <property type="protein sequence ID" value="ARJ70162.1"/>
    <property type="molecule type" value="Genomic_DNA"/>
</dbReference>
<organism evidence="6 7">
    <name type="scientific">Paracoccus contaminans</name>
    <dbReference type="NCBI Taxonomy" id="1945662"/>
    <lineage>
        <taxon>Bacteria</taxon>
        <taxon>Pseudomonadati</taxon>
        <taxon>Pseudomonadota</taxon>
        <taxon>Alphaproteobacteria</taxon>
        <taxon>Rhodobacterales</taxon>
        <taxon>Paracoccaceae</taxon>
        <taxon>Paracoccus</taxon>
    </lineage>
</organism>
<evidence type="ECO:0008006" key="8">
    <source>
        <dbReference type="Google" id="ProtNLM"/>
    </source>
</evidence>
<feature type="transmembrane region" description="Helical" evidence="5">
    <location>
        <begin position="155"/>
        <end position="176"/>
    </location>
</feature>
<accession>A0A1W6CZ84</accession>
<dbReference type="AlphaFoldDB" id="A0A1W6CZ84"/>
<name>A0A1W6CZ84_9RHOB</name>
<reference evidence="6 7" key="1">
    <citation type="submission" date="2017-03" db="EMBL/GenBank/DDBJ databases">
        <title>Genome sequence of Paracoccus contaminans isolated from a water microcosm.</title>
        <authorList>
            <person name="Aurass P."/>
            <person name="Karste S."/>
            <person name="Trost E."/>
            <person name="Glaeser S.P."/>
            <person name="Kaempfer P."/>
            <person name="Flieger A."/>
        </authorList>
    </citation>
    <scope>NUCLEOTIDE SEQUENCE [LARGE SCALE GENOMIC DNA]</scope>
    <source>
        <strain evidence="7">RKI 16-01929T\LMG 29738T\CCM 8701T\CIP 111112T</strain>
    </source>
</reference>
<keyword evidence="2 5" id="KW-0812">Transmembrane</keyword>
<keyword evidence="3 5" id="KW-1133">Transmembrane helix</keyword>
<dbReference type="PANTHER" id="PTHR31851">
    <property type="entry name" value="FE(2+)/MN(2+) TRANSPORTER PCL1"/>
    <property type="match status" value="1"/>
</dbReference>
<feature type="transmembrane region" description="Helical" evidence="5">
    <location>
        <begin position="54"/>
        <end position="76"/>
    </location>
</feature>
<comment type="subcellular location">
    <subcellularLocation>
        <location evidence="1">Endomembrane system</location>
        <topology evidence="1">Multi-pass membrane protein</topology>
    </subcellularLocation>
</comment>
<dbReference type="OrthoDB" id="9789677at2"/>
<evidence type="ECO:0000313" key="7">
    <source>
        <dbReference type="Proteomes" id="UP000193017"/>
    </source>
</evidence>
<dbReference type="KEGG" id="pcon:B0A89_11535"/>
<evidence type="ECO:0000256" key="5">
    <source>
        <dbReference type="SAM" id="Phobius"/>
    </source>
</evidence>
<dbReference type="InterPro" id="IPR008217">
    <property type="entry name" value="Ccc1_fam"/>
</dbReference>
<evidence type="ECO:0000313" key="6">
    <source>
        <dbReference type="EMBL" id="ARJ70162.1"/>
    </source>
</evidence>
<evidence type="ECO:0000256" key="3">
    <source>
        <dbReference type="ARBA" id="ARBA00022989"/>
    </source>
</evidence>
<dbReference type="GO" id="GO:0012505">
    <property type="term" value="C:endomembrane system"/>
    <property type="evidence" value="ECO:0007669"/>
    <property type="project" value="UniProtKB-SubCell"/>
</dbReference>